<dbReference type="AlphaFoldDB" id="A0A9X2VSS4"/>
<dbReference type="RefSeq" id="WP_259627057.1">
    <property type="nucleotide sequence ID" value="NZ_JANYMP010000019.1"/>
</dbReference>
<accession>A0A9X2VSS4</accession>
<dbReference type="Pfam" id="PF04149">
    <property type="entry name" value="DUF397"/>
    <property type="match status" value="1"/>
</dbReference>
<evidence type="ECO:0000259" key="1">
    <source>
        <dbReference type="Pfam" id="PF04149"/>
    </source>
</evidence>
<reference evidence="2" key="1">
    <citation type="submission" date="2022-08" db="EMBL/GenBank/DDBJ databases">
        <authorList>
            <person name="Tistechok S."/>
            <person name="Samborskyy M."/>
            <person name="Roman I."/>
        </authorList>
    </citation>
    <scope>NUCLEOTIDE SEQUENCE</scope>
    <source>
        <strain evidence="2">DSM 103496</strain>
    </source>
</reference>
<gene>
    <name evidence="2" type="ORF">NZH93_32325</name>
</gene>
<dbReference type="InterPro" id="IPR007278">
    <property type="entry name" value="DUF397"/>
</dbReference>
<organism evidence="2 3">
    <name type="scientific">Umezawaea endophytica</name>
    <dbReference type="NCBI Taxonomy" id="1654476"/>
    <lineage>
        <taxon>Bacteria</taxon>
        <taxon>Bacillati</taxon>
        <taxon>Actinomycetota</taxon>
        <taxon>Actinomycetes</taxon>
        <taxon>Pseudonocardiales</taxon>
        <taxon>Pseudonocardiaceae</taxon>
        <taxon>Umezawaea</taxon>
    </lineage>
</organism>
<comment type="caution">
    <text evidence="2">The sequence shown here is derived from an EMBL/GenBank/DDBJ whole genome shotgun (WGS) entry which is preliminary data.</text>
</comment>
<dbReference type="EMBL" id="JANYMP010000019">
    <property type="protein sequence ID" value="MCS7481567.1"/>
    <property type="molecule type" value="Genomic_DNA"/>
</dbReference>
<protein>
    <submittedName>
        <fullName evidence="2">DUF397 domain-containing protein</fullName>
    </submittedName>
</protein>
<sequence>MSSTNWRTSSYSAENGTCVAVRFPEAGPVAVRDSKNPTGPSLAFPASAWAAFLSAR</sequence>
<evidence type="ECO:0000313" key="2">
    <source>
        <dbReference type="EMBL" id="MCS7481567.1"/>
    </source>
</evidence>
<evidence type="ECO:0000313" key="3">
    <source>
        <dbReference type="Proteomes" id="UP001141259"/>
    </source>
</evidence>
<dbReference type="Proteomes" id="UP001141259">
    <property type="component" value="Unassembled WGS sequence"/>
</dbReference>
<name>A0A9X2VSS4_9PSEU</name>
<proteinExistence type="predicted"/>
<feature type="domain" description="DUF397" evidence="1">
    <location>
        <begin position="5"/>
        <end position="55"/>
    </location>
</feature>
<keyword evidence="3" id="KW-1185">Reference proteome</keyword>